<evidence type="ECO:0000313" key="3">
    <source>
        <dbReference type="EMBL" id="ORY10982.1"/>
    </source>
</evidence>
<feature type="transmembrane region" description="Helical" evidence="2">
    <location>
        <begin position="98"/>
        <end position="121"/>
    </location>
</feature>
<evidence type="ECO:0000256" key="1">
    <source>
        <dbReference type="SAM" id="MobiDB-lite"/>
    </source>
</evidence>
<evidence type="ECO:0000313" key="4">
    <source>
        <dbReference type="Proteomes" id="UP000193144"/>
    </source>
</evidence>
<feature type="transmembrane region" description="Helical" evidence="2">
    <location>
        <begin position="28"/>
        <end position="45"/>
    </location>
</feature>
<feature type="compositionally biased region" description="Polar residues" evidence="1">
    <location>
        <begin position="371"/>
        <end position="394"/>
    </location>
</feature>
<keyword evidence="2" id="KW-0812">Transmembrane</keyword>
<dbReference type="AlphaFoldDB" id="A0A1Y1ZL67"/>
<dbReference type="STRING" id="1231657.A0A1Y1ZL67"/>
<name>A0A1Y1ZL67_9PLEO</name>
<dbReference type="EMBL" id="MCFA01000066">
    <property type="protein sequence ID" value="ORY10982.1"/>
    <property type="molecule type" value="Genomic_DNA"/>
</dbReference>
<comment type="caution">
    <text evidence="3">The sequence shown here is derived from an EMBL/GenBank/DDBJ whole genome shotgun (WGS) entry which is preliminary data.</text>
</comment>
<feature type="transmembrane region" description="Helical" evidence="2">
    <location>
        <begin position="65"/>
        <end position="86"/>
    </location>
</feature>
<gene>
    <name evidence="3" type="ORF">BCR34DRAFT_601736</name>
</gene>
<feature type="compositionally biased region" description="Polar residues" evidence="1">
    <location>
        <begin position="300"/>
        <end position="312"/>
    </location>
</feature>
<evidence type="ECO:0000256" key="2">
    <source>
        <dbReference type="SAM" id="Phobius"/>
    </source>
</evidence>
<dbReference type="OrthoDB" id="5279542at2759"/>
<proteinExistence type="predicted"/>
<keyword evidence="4" id="KW-1185">Reference proteome</keyword>
<keyword evidence="2" id="KW-1133">Transmembrane helix</keyword>
<feature type="compositionally biased region" description="Polar residues" evidence="1">
    <location>
        <begin position="339"/>
        <end position="358"/>
    </location>
</feature>
<keyword evidence="2" id="KW-0472">Membrane</keyword>
<protein>
    <submittedName>
        <fullName evidence="3">Uncharacterized protein</fullName>
    </submittedName>
</protein>
<organism evidence="3 4">
    <name type="scientific">Clohesyomyces aquaticus</name>
    <dbReference type="NCBI Taxonomy" id="1231657"/>
    <lineage>
        <taxon>Eukaryota</taxon>
        <taxon>Fungi</taxon>
        <taxon>Dikarya</taxon>
        <taxon>Ascomycota</taxon>
        <taxon>Pezizomycotina</taxon>
        <taxon>Dothideomycetes</taxon>
        <taxon>Pleosporomycetidae</taxon>
        <taxon>Pleosporales</taxon>
        <taxon>Lindgomycetaceae</taxon>
        <taxon>Clohesyomyces</taxon>
    </lineage>
</organism>
<reference evidence="3 4" key="1">
    <citation type="submission" date="2016-07" db="EMBL/GenBank/DDBJ databases">
        <title>Pervasive Adenine N6-methylation of Active Genes in Fungi.</title>
        <authorList>
            <consortium name="DOE Joint Genome Institute"/>
            <person name="Mondo S.J."/>
            <person name="Dannebaum R.O."/>
            <person name="Kuo R.C."/>
            <person name="Labutti K."/>
            <person name="Haridas S."/>
            <person name="Kuo A."/>
            <person name="Salamov A."/>
            <person name="Ahrendt S.R."/>
            <person name="Lipzen A."/>
            <person name="Sullivan W."/>
            <person name="Andreopoulos W.B."/>
            <person name="Clum A."/>
            <person name="Lindquist E."/>
            <person name="Daum C."/>
            <person name="Ramamoorthy G.K."/>
            <person name="Gryganskyi A."/>
            <person name="Culley D."/>
            <person name="Magnuson J.K."/>
            <person name="James T.Y."/>
            <person name="O'Malley M.A."/>
            <person name="Stajich J.E."/>
            <person name="Spatafora J.W."/>
            <person name="Visel A."/>
            <person name="Grigoriev I.V."/>
        </authorList>
    </citation>
    <scope>NUCLEOTIDE SEQUENCE [LARGE SCALE GENOMIC DNA]</scope>
    <source>
        <strain evidence="3 4">CBS 115471</strain>
    </source>
</reference>
<accession>A0A1Y1ZL67</accession>
<sequence length="394" mass="43768">MDPQGPQTYRERLDAGEQHWRWKSSLRAILIVIGLIGLGCMAWATKTAQQTNYAYELDDAYLVPWSLITFTLTIIWCVIVLLVLCLRQPPRPVHPGVAVGLDLVLWLAYIPTAMFALIAYLNVTGFGSDGYISSYSSSGHYEQAPNGTWVFEFSSNYPDSTRSCDGGRSSYWYGDNGFTSCAQEDAFVNALWQSKNYRANVEVVGVVCQFIALLLHFILFVWACVDTNRRNSRAVNKDAEKLAAEIVMNMVRSGAIIQNPQAVPAAYMPPGNYSQYPQYAQQPQIGQMGQMQPLMYPQMAQGTQPTNNTTEYYQPPLNEKRQQPQPPMMPPQSFQQPQAASSNRNMMAQPELPQTSQRPEPPAKSAARDSTGPNSASITPVEQVANVKSNEGSA</sequence>
<feature type="transmembrane region" description="Helical" evidence="2">
    <location>
        <begin position="203"/>
        <end position="225"/>
    </location>
</feature>
<dbReference type="Proteomes" id="UP000193144">
    <property type="component" value="Unassembled WGS sequence"/>
</dbReference>
<feature type="region of interest" description="Disordered" evidence="1">
    <location>
        <begin position="299"/>
        <end position="394"/>
    </location>
</feature>